<evidence type="ECO:0000313" key="2">
    <source>
        <dbReference type="Proteomes" id="UP001275084"/>
    </source>
</evidence>
<reference evidence="1" key="1">
    <citation type="journal article" date="2023" name="Mol. Phylogenet. Evol.">
        <title>Genome-scale phylogeny and comparative genomics of the fungal order Sordariales.</title>
        <authorList>
            <person name="Hensen N."/>
            <person name="Bonometti L."/>
            <person name="Westerberg I."/>
            <person name="Brannstrom I.O."/>
            <person name="Guillou S."/>
            <person name="Cros-Aarteil S."/>
            <person name="Calhoun S."/>
            <person name="Haridas S."/>
            <person name="Kuo A."/>
            <person name="Mondo S."/>
            <person name="Pangilinan J."/>
            <person name="Riley R."/>
            <person name="LaButti K."/>
            <person name="Andreopoulos B."/>
            <person name="Lipzen A."/>
            <person name="Chen C."/>
            <person name="Yan M."/>
            <person name="Daum C."/>
            <person name="Ng V."/>
            <person name="Clum A."/>
            <person name="Steindorff A."/>
            <person name="Ohm R.A."/>
            <person name="Martin F."/>
            <person name="Silar P."/>
            <person name="Natvig D.O."/>
            <person name="Lalanne C."/>
            <person name="Gautier V."/>
            <person name="Ament-Velasquez S.L."/>
            <person name="Kruys A."/>
            <person name="Hutchinson M.I."/>
            <person name="Powell A.J."/>
            <person name="Barry K."/>
            <person name="Miller A.N."/>
            <person name="Grigoriev I.V."/>
            <person name="Debuchy R."/>
            <person name="Gladieux P."/>
            <person name="Hiltunen Thoren M."/>
            <person name="Johannesson H."/>
        </authorList>
    </citation>
    <scope>NUCLEOTIDE SEQUENCE</scope>
    <source>
        <strain evidence="1">CBS 955.72</strain>
    </source>
</reference>
<accession>A0AAJ0HCB8</accession>
<dbReference type="AlphaFoldDB" id="A0AAJ0HCB8"/>
<evidence type="ECO:0000313" key="1">
    <source>
        <dbReference type="EMBL" id="KAK3346987.1"/>
    </source>
</evidence>
<dbReference type="EMBL" id="JAUIQD010000006">
    <property type="protein sequence ID" value="KAK3346987.1"/>
    <property type="molecule type" value="Genomic_DNA"/>
</dbReference>
<organism evidence="1 2">
    <name type="scientific">Lasiosphaeria hispida</name>
    <dbReference type="NCBI Taxonomy" id="260671"/>
    <lineage>
        <taxon>Eukaryota</taxon>
        <taxon>Fungi</taxon>
        <taxon>Dikarya</taxon>
        <taxon>Ascomycota</taxon>
        <taxon>Pezizomycotina</taxon>
        <taxon>Sordariomycetes</taxon>
        <taxon>Sordariomycetidae</taxon>
        <taxon>Sordariales</taxon>
        <taxon>Lasiosphaeriaceae</taxon>
        <taxon>Lasiosphaeria</taxon>
    </lineage>
</organism>
<dbReference type="Proteomes" id="UP001275084">
    <property type="component" value="Unassembled WGS sequence"/>
</dbReference>
<name>A0AAJ0HCB8_9PEZI</name>
<gene>
    <name evidence="1" type="ORF">B0T25DRAFT_292367</name>
</gene>
<keyword evidence="2" id="KW-1185">Reference proteome</keyword>
<sequence length="240" mass="25869">MAKLRPATGVQFINAPSGELDRAEHTFAPHSALKIERWKDPNCSLLGCPQFAPVPTAAVSAFACHPVSFLAFFVLVCMKAAPKNVVCLEGCPGSRTLSPLIAGSLYQMAIRLVGNARRPDALGNPCQLARCPICYSAKEVRSAAKRGPLPSTRFSLRTKKKKGKNRGIKKNGAAPPLNFLVCPVPGLPPAAHRASLAHRQGGLLNARRHHHLWRLRFWMADCGGDKEGGGRRSARTGQAI</sequence>
<proteinExistence type="predicted"/>
<protein>
    <submittedName>
        <fullName evidence="1">Uncharacterized protein</fullName>
    </submittedName>
</protein>
<comment type="caution">
    <text evidence="1">The sequence shown here is derived from an EMBL/GenBank/DDBJ whole genome shotgun (WGS) entry which is preliminary data.</text>
</comment>
<reference evidence="1" key="2">
    <citation type="submission" date="2023-06" db="EMBL/GenBank/DDBJ databases">
        <authorList>
            <consortium name="Lawrence Berkeley National Laboratory"/>
            <person name="Haridas S."/>
            <person name="Hensen N."/>
            <person name="Bonometti L."/>
            <person name="Westerberg I."/>
            <person name="Brannstrom I.O."/>
            <person name="Guillou S."/>
            <person name="Cros-Aarteil S."/>
            <person name="Calhoun S."/>
            <person name="Kuo A."/>
            <person name="Mondo S."/>
            <person name="Pangilinan J."/>
            <person name="Riley R."/>
            <person name="Labutti K."/>
            <person name="Andreopoulos B."/>
            <person name="Lipzen A."/>
            <person name="Chen C."/>
            <person name="Yanf M."/>
            <person name="Daum C."/>
            <person name="Ng V."/>
            <person name="Clum A."/>
            <person name="Steindorff A."/>
            <person name="Ohm R."/>
            <person name="Martin F."/>
            <person name="Silar P."/>
            <person name="Natvig D."/>
            <person name="Lalanne C."/>
            <person name="Gautier V."/>
            <person name="Ament-Velasquez S.L."/>
            <person name="Kruys A."/>
            <person name="Hutchinson M.I."/>
            <person name="Powell A.J."/>
            <person name="Barry K."/>
            <person name="Miller A.N."/>
            <person name="Grigoriev I.V."/>
            <person name="Debuchy R."/>
            <person name="Gladieux P."/>
            <person name="Thoren M.H."/>
            <person name="Johannesson H."/>
        </authorList>
    </citation>
    <scope>NUCLEOTIDE SEQUENCE</scope>
    <source>
        <strain evidence="1">CBS 955.72</strain>
    </source>
</reference>